<dbReference type="Pfam" id="PF03561">
    <property type="entry name" value="Allantoicase"/>
    <property type="match status" value="2"/>
</dbReference>
<dbReference type="InterPro" id="IPR005164">
    <property type="entry name" value="Allantoicase"/>
</dbReference>
<feature type="domain" description="Allantoicase" evidence="8">
    <location>
        <begin position="42"/>
        <end position="192"/>
    </location>
</feature>
<comment type="pathway">
    <text evidence="7">Nitrogen metabolism; (S)-allantoin degradation; (S)-ureidoglycolate from allantoate (aminidohydrolase route): step 1/1.</text>
</comment>
<dbReference type="PANTHER" id="PTHR12045:SF3">
    <property type="entry name" value="INACTIVE ALLANTOICASE-RELATED"/>
    <property type="match status" value="1"/>
</dbReference>
<dbReference type="Gene3D" id="2.60.120.260">
    <property type="entry name" value="Galactose-binding domain-like"/>
    <property type="match status" value="2"/>
</dbReference>
<evidence type="ECO:0000256" key="5">
    <source>
        <dbReference type="ARBA" id="ARBA00022801"/>
    </source>
</evidence>
<dbReference type="FunCoup" id="Q756U0">
    <property type="interactions" value="67"/>
</dbReference>
<dbReference type="InterPro" id="IPR015908">
    <property type="entry name" value="Allantoicase_dom"/>
</dbReference>
<evidence type="ECO:0000313" key="9">
    <source>
        <dbReference type="EMBL" id="AAS52844.1"/>
    </source>
</evidence>
<sequence length="357" mass="40081">MSYVSGSGETAVIRFSDKQRAEFERQVAKTWGAVDVVCRRLGSEVISCSDEWFGEAARLVHESAPVREAGRFTEAGAWYDGWETRRHNPAPYDWVIIKLGVYSARIVGCEVDTAYFDGNHAPSISVDALRAETGPVEEDDPRWAEVVPRVECGPSRRHFFLRKHRTDAAYTHVKLKMYPDGGIARFRLYGQVLPVPASGLYGTAHQDGSFTINLAGVHQGAVALQASDQHFGNVENLLLPGRGHDMSDGWETRRSREPGHCDWAIIRLARRSHYLSRIVVDTIHFRGNFPQYVTVHGICKDSPPEHDDPGWQLIVDRSATGPDQEHEYAVDKFIFLTHVKLTIIPDGGVKRLCVWGY</sequence>
<dbReference type="RefSeq" id="NP_985020.1">
    <property type="nucleotide sequence ID" value="NM_210374.1"/>
</dbReference>
<dbReference type="InterPro" id="IPR008979">
    <property type="entry name" value="Galactose-bd-like_sf"/>
</dbReference>
<protein>
    <recommendedName>
        <fullName evidence="3">allantoicase</fullName>
        <ecNumber evidence="3">3.5.3.4</ecNumber>
    </recommendedName>
</protein>
<comment type="function">
    <text evidence="6">Utilization of purines as secondary nitrogen sources, when primary sources are limiting.</text>
</comment>
<organism evidence="9 10">
    <name type="scientific">Eremothecium gossypii (strain ATCC 10895 / CBS 109.51 / FGSC 9923 / NRRL Y-1056)</name>
    <name type="common">Yeast</name>
    <name type="synonym">Ashbya gossypii</name>
    <dbReference type="NCBI Taxonomy" id="284811"/>
    <lineage>
        <taxon>Eukaryota</taxon>
        <taxon>Fungi</taxon>
        <taxon>Dikarya</taxon>
        <taxon>Ascomycota</taxon>
        <taxon>Saccharomycotina</taxon>
        <taxon>Saccharomycetes</taxon>
        <taxon>Saccharomycetales</taxon>
        <taxon>Saccharomycetaceae</taxon>
        <taxon>Eremothecium</taxon>
    </lineage>
</organism>
<evidence type="ECO:0000259" key="8">
    <source>
        <dbReference type="Pfam" id="PF03561"/>
    </source>
</evidence>
<evidence type="ECO:0000256" key="6">
    <source>
        <dbReference type="ARBA" id="ARBA00056910"/>
    </source>
</evidence>
<dbReference type="OMA" id="MDDGWET"/>
<dbReference type="HAMAP" id="MF_00813">
    <property type="entry name" value="Allantoicase"/>
    <property type="match status" value="1"/>
</dbReference>
<feature type="domain" description="Allantoicase" evidence="8">
    <location>
        <begin position="220"/>
        <end position="356"/>
    </location>
</feature>
<dbReference type="FunFam" id="2.60.120.260:FF:000059">
    <property type="entry name" value="Probable allantoicase"/>
    <property type="match status" value="1"/>
</dbReference>
<dbReference type="AlphaFoldDB" id="Q756U0"/>
<dbReference type="NCBIfam" id="TIGR02961">
    <property type="entry name" value="allantoicase"/>
    <property type="match status" value="1"/>
</dbReference>
<evidence type="ECO:0000256" key="1">
    <source>
        <dbReference type="ARBA" id="ARBA00001314"/>
    </source>
</evidence>
<keyword evidence="5" id="KW-0378">Hydrolase</keyword>
<dbReference type="GeneID" id="4621227"/>
<keyword evidence="10" id="KW-1185">Reference proteome</keyword>
<dbReference type="OrthoDB" id="10266039at2759"/>
<dbReference type="eggNOG" id="KOG4145">
    <property type="taxonomic scope" value="Eukaryota"/>
</dbReference>
<dbReference type="HOGENOM" id="CLU_038797_0_0_1"/>
<dbReference type="PIRSF" id="PIRSF016516">
    <property type="entry name" value="Allantoicase"/>
    <property type="match status" value="1"/>
</dbReference>
<keyword evidence="4" id="KW-0659">Purine metabolism</keyword>
<dbReference type="GO" id="GO:0006144">
    <property type="term" value="P:purine nucleobase metabolic process"/>
    <property type="evidence" value="ECO:0007669"/>
    <property type="project" value="UniProtKB-KW"/>
</dbReference>
<evidence type="ECO:0000256" key="4">
    <source>
        <dbReference type="ARBA" id="ARBA00022631"/>
    </source>
</evidence>
<reference evidence="10" key="2">
    <citation type="journal article" date="2013" name="G3 (Bethesda)">
        <title>Genomes of Ashbya fungi isolated from insects reveal four mating-type loci, numerous translocations, lack of transposons, and distinct gene duplications.</title>
        <authorList>
            <person name="Dietrich F.S."/>
            <person name="Voegeli S."/>
            <person name="Kuo S."/>
            <person name="Philippsen P."/>
        </authorList>
    </citation>
    <scope>GENOME REANNOTATION</scope>
    <source>
        <strain evidence="10">ATCC 10895 / CBS 109.51 / FGSC 9923 / NRRL Y-1056</strain>
    </source>
</reference>
<dbReference type="GO" id="GO:0000256">
    <property type="term" value="P:allantoin catabolic process"/>
    <property type="evidence" value="ECO:0000318"/>
    <property type="project" value="GO_Central"/>
</dbReference>
<dbReference type="InParanoid" id="Q756U0"/>
<evidence type="ECO:0000256" key="2">
    <source>
        <dbReference type="ARBA" id="ARBA00009242"/>
    </source>
</evidence>
<name>Q756U0_EREGS</name>
<dbReference type="FunFam" id="2.60.120.260:FF:000078">
    <property type="entry name" value="DAL2p Allantoicase"/>
    <property type="match status" value="1"/>
</dbReference>
<accession>Q756U0</accession>
<gene>
    <name evidence="9" type="ORF">AGOS_AER162C</name>
</gene>
<dbReference type="Proteomes" id="UP000000591">
    <property type="component" value="Chromosome V"/>
</dbReference>
<reference evidence="9 10" key="1">
    <citation type="journal article" date="2004" name="Science">
        <title>The Ashbya gossypii genome as a tool for mapping the ancient Saccharomyces cerevisiae genome.</title>
        <authorList>
            <person name="Dietrich F.S."/>
            <person name="Voegeli S."/>
            <person name="Brachat S."/>
            <person name="Lerch A."/>
            <person name="Gates K."/>
            <person name="Steiner S."/>
            <person name="Mohr C."/>
            <person name="Pohlmann R."/>
            <person name="Luedi P."/>
            <person name="Choi S."/>
            <person name="Wing R.A."/>
            <person name="Flavier A."/>
            <person name="Gaffney T.D."/>
            <person name="Philippsen P."/>
        </authorList>
    </citation>
    <scope>NUCLEOTIDE SEQUENCE [LARGE SCALE GENOMIC DNA]</scope>
    <source>
        <strain evidence="10">ATCC 10895 / CBS 109.51 / FGSC 9923 / NRRL Y-1056</strain>
    </source>
</reference>
<dbReference type="EMBL" id="AE016818">
    <property type="protein sequence ID" value="AAS52844.1"/>
    <property type="molecule type" value="Genomic_DNA"/>
</dbReference>
<comment type="similarity">
    <text evidence="2">Belongs to the allantoicase family.</text>
</comment>
<evidence type="ECO:0000256" key="7">
    <source>
        <dbReference type="ARBA" id="ARBA00060607"/>
    </source>
</evidence>
<dbReference type="PANTHER" id="PTHR12045">
    <property type="entry name" value="ALLANTOICASE"/>
    <property type="match status" value="1"/>
</dbReference>
<proteinExistence type="inferred from homology"/>
<dbReference type="SUPFAM" id="SSF49785">
    <property type="entry name" value="Galactose-binding domain-like"/>
    <property type="match status" value="2"/>
</dbReference>
<evidence type="ECO:0000313" key="10">
    <source>
        <dbReference type="Proteomes" id="UP000000591"/>
    </source>
</evidence>
<dbReference type="EC" id="3.5.3.4" evidence="3"/>
<comment type="catalytic activity">
    <reaction evidence="1">
        <text>allantoate + H2O = (S)-ureidoglycolate + urea</text>
        <dbReference type="Rhea" id="RHEA:11016"/>
        <dbReference type="ChEBI" id="CHEBI:15377"/>
        <dbReference type="ChEBI" id="CHEBI:16199"/>
        <dbReference type="ChEBI" id="CHEBI:17536"/>
        <dbReference type="ChEBI" id="CHEBI:57296"/>
        <dbReference type="EC" id="3.5.3.4"/>
    </reaction>
</comment>
<dbReference type="KEGG" id="ago:AGOS_AER162C"/>
<evidence type="ECO:0000256" key="3">
    <source>
        <dbReference type="ARBA" id="ARBA00012170"/>
    </source>
</evidence>
<dbReference type="STRING" id="284811.Q756U0"/>
<dbReference type="GO" id="GO:0004037">
    <property type="term" value="F:allantoicase activity"/>
    <property type="evidence" value="ECO:0000318"/>
    <property type="project" value="GO_Central"/>
</dbReference>